<feature type="signal peptide" evidence="2">
    <location>
        <begin position="1"/>
        <end position="21"/>
    </location>
</feature>
<evidence type="ECO:0000256" key="1">
    <source>
        <dbReference type="SAM" id="MobiDB-lite"/>
    </source>
</evidence>
<evidence type="ECO:0000256" key="2">
    <source>
        <dbReference type="SAM" id="SignalP"/>
    </source>
</evidence>
<gene>
    <name evidence="3" type="ORF">M5K25_019192</name>
</gene>
<organism evidence="3 4">
    <name type="scientific">Dendrobium thyrsiflorum</name>
    <name type="common">Pinecone-like raceme dendrobium</name>
    <name type="synonym">Orchid</name>
    <dbReference type="NCBI Taxonomy" id="117978"/>
    <lineage>
        <taxon>Eukaryota</taxon>
        <taxon>Viridiplantae</taxon>
        <taxon>Streptophyta</taxon>
        <taxon>Embryophyta</taxon>
        <taxon>Tracheophyta</taxon>
        <taxon>Spermatophyta</taxon>
        <taxon>Magnoliopsida</taxon>
        <taxon>Liliopsida</taxon>
        <taxon>Asparagales</taxon>
        <taxon>Orchidaceae</taxon>
        <taxon>Epidendroideae</taxon>
        <taxon>Malaxideae</taxon>
        <taxon>Dendrobiinae</taxon>
        <taxon>Dendrobium</taxon>
    </lineage>
</organism>
<dbReference type="AlphaFoldDB" id="A0ABD0UE47"/>
<evidence type="ECO:0008006" key="5">
    <source>
        <dbReference type="Google" id="ProtNLM"/>
    </source>
</evidence>
<accession>A0ABD0UE47</accession>
<feature type="region of interest" description="Disordered" evidence="1">
    <location>
        <begin position="22"/>
        <end position="91"/>
    </location>
</feature>
<sequence length="91" mass="9801">MLFGHGQLLFKLLLSLPGAPAELSKSQALAGPESPKTPFSHSPGGAAPVSHPTALEKSAYRRFAGPSRTSKKRLLDHPFRHKHRDALPPTT</sequence>
<keyword evidence="4" id="KW-1185">Reference proteome</keyword>
<protein>
    <recommendedName>
        <fullName evidence="5">Secreted protein</fullName>
    </recommendedName>
</protein>
<feature type="chain" id="PRO_5044858118" description="Secreted protein" evidence="2">
    <location>
        <begin position="22"/>
        <end position="91"/>
    </location>
</feature>
<keyword evidence="2" id="KW-0732">Signal</keyword>
<proteinExistence type="predicted"/>
<evidence type="ECO:0000313" key="3">
    <source>
        <dbReference type="EMBL" id="KAL0911080.1"/>
    </source>
</evidence>
<comment type="caution">
    <text evidence="3">The sequence shown here is derived from an EMBL/GenBank/DDBJ whole genome shotgun (WGS) entry which is preliminary data.</text>
</comment>
<reference evidence="3 4" key="1">
    <citation type="journal article" date="2024" name="Plant Biotechnol. J.">
        <title>Dendrobium thyrsiflorum genome and its molecular insights into genes involved in important horticultural traits.</title>
        <authorList>
            <person name="Chen B."/>
            <person name="Wang J.Y."/>
            <person name="Zheng P.J."/>
            <person name="Li K.L."/>
            <person name="Liang Y.M."/>
            <person name="Chen X.F."/>
            <person name="Zhang C."/>
            <person name="Zhao X."/>
            <person name="He X."/>
            <person name="Zhang G.Q."/>
            <person name="Liu Z.J."/>
            <person name="Xu Q."/>
        </authorList>
    </citation>
    <scope>NUCLEOTIDE SEQUENCE [LARGE SCALE GENOMIC DNA]</scope>
    <source>
        <strain evidence="3">GZMU011</strain>
    </source>
</reference>
<dbReference type="Proteomes" id="UP001552299">
    <property type="component" value="Unassembled WGS sequence"/>
</dbReference>
<evidence type="ECO:0000313" key="4">
    <source>
        <dbReference type="Proteomes" id="UP001552299"/>
    </source>
</evidence>
<dbReference type="EMBL" id="JANQDX010000015">
    <property type="protein sequence ID" value="KAL0911080.1"/>
    <property type="molecule type" value="Genomic_DNA"/>
</dbReference>
<name>A0ABD0UE47_DENTH</name>